<reference evidence="3 4" key="1">
    <citation type="submission" date="2019-07" db="EMBL/GenBank/DDBJ databases">
        <title>Genomes of Cafeteria roenbergensis.</title>
        <authorList>
            <person name="Fischer M.G."/>
            <person name="Hackl T."/>
            <person name="Roman M."/>
        </authorList>
    </citation>
    <scope>NUCLEOTIDE SEQUENCE [LARGE SCALE GENOMIC DNA]</scope>
    <source>
        <strain evidence="3 4">RCC970-E3</strain>
    </source>
</reference>
<keyword evidence="2" id="KW-0812">Transmembrane</keyword>
<comment type="caution">
    <text evidence="3">The sequence shown here is derived from an EMBL/GenBank/DDBJ whole genome shotgun (WGS) entry which is preliminary data.</text>
</comment>
<evidence type="ECO:0000313" key="4">
    <source>
        <dbReference type="Proteomes" id="UP000324907"/>
    </source>
</evidence>
<gene>
    <name evidence="3" type="ORF">FNF28_05577</name>
</gene>
<feature type="transmembrane region" description="Helical" evidence="2">
    <location>
        <begin position="20"/>
        <end position="46"/>
    </location>
</feature>
<accession>A0A5A8D4A1</accession>
<feature type="transmembrane region" description="Helical" evidence="2">
    <location>
        <begin position="317"/>
        <end position="339"/>
    </location>
</feature>
<keyword evidence="2" id="KW-1133">Transmembrane helix</keyword>
<dbReference type="Proteomes" id="UP000324907">
    <property type="component" value="Unassembled WGS sequence"/>
</dbReference>
<evidence type="ECO:0000313" key="3">
    <source>
        <dbReference type="EMBL" id="KAA0160038.1"/>
    </source>
</evidence>
<dbReference type="EMBL" id="VLTL01000115">
    <property type="protein sequence ID" value="KAA0160038.1"/>
    <property type="molecule type" value="Genomic_DNA"/>
</dbReference>
<proteinExistence type="predicted"/>
<feature type="compositionally biased region" description="Low complexity" evidence="1">
    <location>
        <begin position="266"/>
        <end position="278"/>
    </location>
</feature>
<feature type="compositionally biased region" description="Basic residues" evidence="1">
    <location>
        <begin position="247"/>
        <end position="256"/>
    </location>
</feature>
<keyword evidence="2" id="KW-0472">Membrane</keyword>
<protein>
    <submittedName>
        <fullName evidence="3">Uncharacterized protein</fullName>
    </submittedName>
</protein>
<evidence type="ECO:0000256" key="2">
    <source>
        <dbReference type="SAM" id="Phobius"/>
    </source>
</evidence>
<dbReference type="AlphaFoldDB" id="A0A5A8D4A1"/>
<organism evidence="3 4">
    <name type="scientific">Cafeteria roenbergensis</name>
    <name type="common">Marine flagellate</name>
    <dbReference type="NCBI Taxonomy" id="33653"/>
    <lineage>
        <taxon>Eukaryota</taxon>
        <taxon>Sar</taxon>
        <taxon>Stramenopiles</taxon>
        <taxon>Bigyra</taxon>
        <taxon>Opalozoa</taxon>
        <taxon>Bicosoecida</taxon>
        <taxon>Cafeteriaceae</taxon>
        <taxon>Cafeteria</taxon>
    </lineage>
</organism>
<evidence type="ECO:0000256" key="1">
    <source>
        <dbReference type="SAM" id="MobiDB-lite"/>
    </source>
</evidence>
<name>A0A5A8D4A1_CAFRO</name>
<feature type="region of interest" description="Disordered" evidence="1">
    <location>
        <begin position="203"/>
        <end position="302"/>
    </location>
</feature>
<sequence>MLELPSFVRFGAHVLLSFELLSLSLACWVAGLYAFRPVFVPALYLSRLLLLGSLHRVPWMERSAIVSYLSFVVWTEVEAHALGLRSLASLVLVERYPWAWPNMGMRTMRDAAAGEAAGALPEGLGGVVASLGIVRDPGMGAADWVSATVAGLGATGLVAELFEAIRWGAVICAVGGLLVYAEMETRPAEPGAVAAKAGEGGLLGGASEGAVTPGRARDASEDAAAAHPSPAPAPAPAIVRGKTGAGGKRRAARSGRQRAPLRATDADVAASGAASLAGPRGTRHSASPVAPGDDGQSPTTDRVALRRAALTEQRARVLLLAAMAGLVVTAFEAVAAAMARLDYPLPLALPESFRVRSLADLPLEFHALEARFQLRSIVSAHKDVEVLLASSWRHAGESGWVLDPPPHLMSADGRSALVTARDMAESAGVEPSWVAGRLAAIWKDVVLRPLAGLFGASSPGGEGPWSGAWPAAAGLPEGLGAAGDYGDIGELGGWADETAASGAAEGGRHAGRAHRATPTAAQIEEAETNLALMGGPLRPPLSVLPLASYYDWQQPHLHAATQAKFQAAVMQDGMRRRLNAKAVTNPDLRGWAGVDAEGEDAGERRP</sequence>